<evidence type="ECO:0000313" key="17">
    <source>
        <dbReference type="RefSeq" id="XP_031552285.1"/>
    </source>
</evidence>
<dbReference type="PROSITE" id="PS00237">
    <property type="entry name" value="G_PROTEIN_RECEP_F1_1"/>
    <property type="match status" value="1"/>
</dbReference>
<feature type="transmembrane region" description="Helical" evidence="10">
    <location>
        <begin position="282"/>
        <end position="301"/>
    </location>
</feature>
<proteinExistence type="inferred from homology"/>
<dbReference type="SUPFAM" id="SSF81321">
    <property type="entry name" value="Family A G protein-coupled receptor-like"/>
    <property type="match status" value="1"/>
</dbReference>
<dbReference type="InterPro" id="IPR017452">
    <property type="entry name" value="GPCR_Rhodpsn_7TM"/>
</dbReference>
<evidence type="ECO:0000313" key="12">
    <source>
        <dbReference type="Proteomes" id="UP000515163"/>
    </source>
</evidence>
<keyword evidence="8 9" id="KW-0807">Transducer</keyword>
<dbReference type="OrthoDB" id="10011551at2759"/>
<dbReference type="RefSeq" id="XP_031552281.1">
    <property type="nucleotide sequence ID" value="XM_031696421.1"/>
</dbReference>
<feature type="transmembrane region" description="Helical" evidence="10">
    <location>
        <begin position="66"/>
        <end position="87"/>
    </location>
</feature>
<dbReference type="AlphaFoldDB" id="A0A6P8H9Q7"/>
<evidence type="ECO:0000313" key="15">
    <source>
        <dbReference type="RefSeq" id="XP_031552283.1"/>
    </source>
</evidence>
<evidence type="ECO:0000256" key="6">
    <source>
        <dbReference type="ARBA" id="ARBA00023136"/>
    </source>
</evidence>
<evidence type="ECO:0000256" key="4">
    <source>
        <dbReference type="ARBA" id="ARBA00022989"/>
    </source>
</evidence>
<comment type="subcellular location">
    <subcellularLocation>
        <location evidence="1">Cell membrane</location>
        <topology evidence="1">Multi-pass membrane protein</topology>
    </subcellularLocation>
</comment>
<dbReference type="GeneID" id="116289483"/>
<evidence type="ECO:0000313" key="18">
    <source>
        <dbReference type="RefSeq" id="XP_031552286.1"/>
    </source>
</evidence>
<sequence length="345" mass="39739">MLGNSNNEGTLTNYSELMEEEMYESQGFHASSDVPLVMVAILIIVVNGYITLLISGRRDLRTPSNLILASLTISDGLTGLVTVPLVMTCTITETNDVCISSAVFVRFISILSAVHILLLTLDRYIFIVCANKYYDLVRKNRVMFLLLGIWSMSIIVTAIRLDWAVEADVYGKEDNTEKEIELNRKERIFNWFCLVAFFFIPLIITVILDAELLFVLKRQVRKILQNNLLHARQGQTMKTKNRERRAVIVYIIVVVTFIICWLPYFLYDLWQHWGSLPSTVEYLIMYIRIITSLSNPIMYTLSHRTLRRAVIVSLRRTLGLKRHHRFRGTSGGFTAQINRTDTTQM</sequence>
<organism evidence="12 13">
    <name type="scientific">Actinia tenebrosa</name>
    <name type="common">Australian red waratah sea anemone</name>
    <dbReference type="NCBI Taxonomy" id="6105"/>
    <lineage>
        <taxon>Eukaryota</taxon>
        <taxon>Metazoa</taxon>
        <taxon>Cnidaria</taxon>
        <taxon>Anthozoa</taxon>
        <taxon>Hexacorallia</taxon>
        <taxon>Actiniaria</taxon>
        <taxon>Actiniidae</taxon>
        <taxon>Actinia</taxon>
    </lineage>
</organism>
<feature type="domain" description="G-protein coupled receptors family 1 profile" evidence="11">
    <location>
        <begin position="46"/>
        <end position="299"/>
    </location>
</feature>
<dbReference type="Proteomes" id="UP000515163">
    <property type="component" value="Unplaced"/>
</dbReference>
<protein>
    <submittedName>
        <fullName evidence="13 14">Beta-1 adrenergic receptor-like</fullName>
    </submittedName>
</protein>
<dbReference type="RefSeq" id="XP_031552282.1">
    <property type="nucleotide sequence ID" value="XM_031696422.1"/>
</dbReference>
<keyword evidence="12" id="KW-1185">Reference proteome</keyword>
<dbReference type="PRINTS" id="PR00237">
    <property type="entry name" value="GPCRRHODOPSN"/>
</dbReference>
<evidence type="ECO:0000256" key="10">
    <source>
        <dbReference type="SAM" id="Phobius"/>
    </source>
</evidence>
<dbReference type="InterPro" id="IPR050569">
    <property type="entry name" value="TAAR"/>
</dbReference>
<evidence type="ECO:0000256" key="5">
    <source>
        <dbReference type="ARBA" id="ARBA00023040"/>
    </source>
</evidence>
<feature type="transmembrane region" description="Helical" evidence="10">
    <location>
        <begin position="34"/>
        <end position="54"/>
    </location>
</feature>
<evidence type="ECO:0000313" key="13">
    <source>
        <dbReference type="RefSeq" id="XP_031552281.1"/>
    </source>
</evidence>
<evidence type="ECO:0000256" key="9">
    <source>
        <dbReference type="RuleBase" id="RU000688"/>
    </source>
</evidence>
<dbReference type="KEGG" id="aten:116289483"/>
<evidence type="ECO:0000256" key="8">
    <source>
        <dbReference type="ARBA" id="ARBA00023224"/>
    </source>
</evidence>
<evidence type="ECO:0000256" key="2">
    <source>
        <dbReference type="ARBA" id="ARBA00022475"/>
    </source>
</evidence>
<dbReference type="PROSITE" id="PS50262">
    <property type="entry name" value="G_PROTEIN_RECEP_F1_2"/>
    <property type="match status" value="1"/>
</dbReference>
<dbReference type="PANTHER" id="PTHR24249:SF372">
    <property type="entry name" value="G-PROTEIN COUPLED RECEPTORS FAMILY 1 PROFILE DOMAIN-CONTAINING PROTEIN"/>
    <property type="match status" value="1"/>
</dbReference>
<keyword evidence="7 9" id="KW-0675">Receptor</keyword>
<dbReference type="RefSeq" id="XP_031552283.1">
    <property type="nucleotide sequence ID" value="XM_031696423.1"/>
</dbReference>
<dbReference type="InterPro" id="IPR000276">
    <property type="entry name" value="GPCR_Rhodpsn"/>
</dbReference>
<keyword evidence="2" id="KW-1003">Cell membrane</keyword>
<feature type="transmembrane region" description="Helical" evidence="10">
    <location>
        <begin position="99"/>
        <end position="121"/>
    </location>
</feature>
<dbReference type="GO" id="GO:0005886">
    <property type="term" value="C:plasma membrane"/>
    <property type="evidence" value="ECO:0007669"/>
    <property type="project" value="UniProtKB-SubCell"/>
</dbReference>
<evidence type="ECO:0000313" key="14">
    <source>
        <dbReference type="RefSeq" id="XP_031552282.1"/>
    </source>
</evidence>
<dbReference type="Gene3D" id="1.20.1070.10">
    <property type="entry name" value="Rhodopsin 7-helix transmembrane proteins"/>
    <property type="match status" value="1"/>
</dbReference>
<feature type="transmembrane region" description="Helical" evidence="10">
    <location>
        <begin position="247"/>
        <end position="267"/>
    </location>
</feature>
<evidence type="ECO:0000256" key="3">
    <source>
        <dbReference type="ARBA" id="ARBA00022692"/>
    </source>
</evidence>
<evidence type="ECO:0000256" key="1">
    <source>
        <dbReference type="ARBA" id="ARBA00004651"/>
    </source>
</evidence>
<dbReference type="RefSeq" id="XP_031552285.1">
    <property type="nucleotide sequence ID" value="XM_031696425.1"/>
</dbReference>
<dbReference type="CDD" id="cd00637">
    <property type="entry name" value="7tm_classA_rhodopsin-like"/>
    <property type="match status" value="1"/>
</dbReference>
<dbReference type="RefSeq" id="XP_031552286.1">
    <property type="nucleotide sequence ID" value="XM_031696426.1"/>
</dbReference>
<dbReference type="GO" id="GO:0004930">
    <property type="term" value="F:G protein-coupled receptor activity"/>
    <property type="evidence" value="ECO:0007669"/>
    <property type="project" value="UniProtKB-KW"/>
</dbReference>
<name>A0A6P8H9Q7_ACTTE</name>
<dbReference type="PANTHER" id="PTHR24249">
    <property type="entry name" value="HISTAMINE RECEPTOR-RELATED G-PROTEIN COUPLED RECEPTOR"/>
    <property type="match status" value="1"/>
</dbReference>
<dbReference type="RefSeq" id="XP_031552284.1">
    <property type="nucleotide sequence ID" value="XM_031696424.1"/>
</dbReference>
<evidence type="ECO:0000313" key="16">
    <source>
        <dbReference type="RefSeq" id="XP_031552284.1"/>
    </source>
</evidence>
<keyword evidence="3 9" id="KW-0812">Transmembrane</keyword>
<feature type="transmembrane region" description="Helical" evidence="10">
    <location>
        <begin position="142"/>
        <end position="161"/>
    </location>
</feature>
<comment type="similarity">
    <text evidence="9">Belongs to the G-protein coupled receptor 1 family.</text>
</comment>
<dbReference type="Pfam" id="PF00001">
    <property type="entry name" value="7tm_1"/>
    <property type="match status" value="1"/>
</dbReference>
<feature type="transmembrane region" description="Helical" evidence="10">
    <location>
        <begin position="188"/>
        <end position="216"/>
    </location>
</feature>
<evidence type="ECO:0000259" key="11">
    <source>
        <dbReference type="PROSITE" id="PS50262"/>
    </source>
</evidence>
<keyword evidence="6 10" id="KW-0472">Membrane</keyword>
<keyword evidence="4 10" id="KW-1133">Transmembrane helix</keyword>
<gene>
    <name evidence="13 14 15 16 17 18" type="primary">LOC116289483</name>
</gene>
<reference evidence="13 14" key="1">
    <citation type="submission" date="2025-04" db="UniProtKB">
        <authorList>
            <consortium name="RefSeq"/>
        </authorList>
    </citation>
    <scope>IDENTIFICATION</scope>
    <source>
        <tissue evidence="13 14">Tentacle</tissue>
    </source>
</reference>
<keyword evidence="5 9" id="KW-0297">G-protein coupled receptor</keyword>
<accession>A0A6P8H9Q7</accession>
<evidence type="ECO:0000256" key="7">
    <source>
        <dbReference type="ARBA" id="ARBA00023170"/>
    </source>
</evidence>